<feature type="compositionally biased region" description="Low complexity" evidence="12">
    <location>
        <begin position="692"/>
        <end position="703"/>
    </location>
</feature>
<feature type="compositionally biased region" description="Basic and acidic residues" evidence="12">
    <location>
        <begin position="524"/>
        <end position="535"/>
    </location>
</feature>
<keyword evidence="9" id="KW-0009">Actin-binding</keyword>
<feature type="compositionally biased region" description="Polar residues" evidence="12">
    <location>
        <begin position="434"/>
        <end position="472"/>
    </location>
</feature>
<reference evidence="18" key="2">
    <citation type="submission" date="2020-04" db="EMBL/GenBank/DDBJ databases">
        <authorList>
            <consortium name="NCBI Genome Project"/>
        </authorList>
    </citation>
    <scope>NUCLEOTIDE SEQUENCE</scope>
    <source>
        <strain evidence="18">CBS 781.70</strain>
    </source>
</reference>
<dbReference type="GO" id="GO:0005509">
    <property type="term" value="F:calcium ion binding"/>
    <property type="evidence" value="ECO:0007669"/>
    <property type="project" value="InterPro"/>
</dbReference>
<feature type="compositionally biased region" description="Low complexity" evidence="12">
    <location>
        <begin position="751"/>
        <end position="763"/>
    </location>
</feature>
<feature type="compositionally biased region" description="Polar residues" evidence="12">
    <location>
        <begin position="704"/>
        <end position="721"/>
    </location>
</feature>
<dbReference type="CDD" id="cd00052">
    <property type="entry name" value="EH"/>
    <property type="match status" value="3"/>
</dbReference>
<evidence type="ECO:0000256" key="6">
    <source>
        <dbReference type="ARBA" id="ARBA00022753"/>
    </source>
</evidence>
<keyword evidence="7" id="KW-0106">Calcium</keyword>
<evidence type="ECO:0000259" key="15">
    <source>
        <dbReference type="PROSITE" id="PS50222"/>
    </source>
</evidence>
<keyword evidence="10" id="KW-0963">Cytoplasm</keyword>
<dbReference type="RefSeq" id="XP_033536213.1">
    <property type="nucleotide sequence ID" value="XM_033679100.1"/>
</dbReference>
<evidence type="ECO:0000259" key="14">
    <source>
        <dbReference type="PROSITE" id="PS50031"/>
    </source>
</evidence>
<feature type="compositionally biased region" description="Polar residues" evidence="12">
    <location>
        <begin position="764"/>
        <end position="777"/>
    </location>
</feature>
<feature type="region of interest" description="Disordered" evidence="12">
    <location>
        <begin position="407"/>
        <end position="548"/>
    </location>
</feature>
<feature type="region of interest" description="Disordered" evidence="12">
    <location>
        <begin position="234"/>
        <end position="257"/>
    </location>
</feature>
<dbReference type="PROSITE" id="PS00018">
    <property type="entry name" value="EF_HAND_1"/>
    <property type="match status" value="1"/>
</dbReference>
<feature type="compositionally biased region" description="Polar residues" evidence="12">
    <location>
        <begin position="837"/>
        <end position="848"/>
    </location>
</feature>
<evidence type="ECO:0000256" key="8">
    <source>
        <dbReference type="ARBA" id="ARBA00023054"/>
    </source>
</evidence>
<comment type="function">
    <text evidence="11">Component of the PAN1 actin cytoskeleton-regulatory complex required for the internalization of endosomes during actin-coupled endocytosis. The complex links the site of endocytosis to the cell membrane-associated actin cytoskeleton. Mediates uptake of external molecules and vacuolar degradation of plasma membrane proteins. Plays a role in the proper organization of the cell membrane-associated actin cytoskeleton and promotes its destabilization.</text>
</comment>
<feature type="compositionally biased region" description="Polar residues" evidence="12">
    <location>
        <begin position="1046"/>
        <end position="1069"/>
    </location>
</feature>
<dbReference type="EMBL" id="ML975153">
    <property type="protein sequence ID" value="KAF1814582.1"/>
    <property type="molecule type" value="Genomic_DNA"/>
</dbReference>
<dbReference type="SMART" id="SM00054">
    <property type="entry name" value="EFh"/>
    <property type="match status" value="2"/>
</dbReference>
<feature type="domain" description="EH" evidence="14">
    <location>
        <begin position="274"/>
        <end position="365"/>
    </location>
</feature>
<comment type="subunit">
    <text evidence="4">Component of the PAN1 actin cytoskeleton-regulatory complex.</text>
</comment>
<feature type="compositionally biased region" description="Polar residues" evidence="12">
    <location>
        <begin position="673"/>
        <end position="691"/>
    </location>
</feature>
<dbReference type="GO" id="GO:0003779">
    <property type="term" value="F:actin binding"/>
    <property type="evidence" value="ECO:0007669"/>
    <property type="project" value="UniProtKB-KW"/>
</dbReference>
<dbReference type="SMART" id="SM00165">
    <property type="entry name" value="UBA"/>
    <property type="match status" value="1"/>
</dbReference>
<dbReference type="GO" id="GO:0016197">
    <property type="term" value="P:endosomal transport"/>
    <property type="evidence" value="ECO:0007669"/>
    <property type="project" value="TreeGrafter"/>
</dbReference>
<dbReference type="SUPFAM" id="SSF46934">
    <property type="entry name" value="UBA-like"/>
    <property type="match status" value="1"/>
</dbReference>
<dbReference type="PANTHER" id="PTHR11216:SF170">
    <property type="entry name" value="DYNAMIN ASSOCIATED PROTEIN 160, ISOFORM D"/>
    <property type="match status" value="1"/>
</dbReference>
<evidence type="ECO:0000256" key="3">
    <source>
        <dbReference type="ARBA" id="ARBA00004413"/>
    </source>
</evidence>
<reference evidence="18" key="3">
    <citation type="submission" date="2025-04" db="UniProtKB">
        <authorList>
            <consortium name="RefSeq"/>
        </authorList>
    </citation>
    <scope>IDENTIFICATION</scope>
    <source>
        <strain evidence="18">CBS 781.70</strain>
    </source>
</reference>
<evidence type="ECO:0000256" key="12">
    <source>
        <dbReference type="SAM" id="MobiDB-lite"/>
    </source>
</evidence>
<feature type="compositionally biased region" description="Low complexity" evidence="12">
    <location>
        <begin position="800"/>
        <end position="810"/>
    </location>
</feature>
<comment type="subcellular location">
    <subcellularLocation>
        <location evidence="3">Cell membrane</location>
        <topology evidence="3">Peripheral membrane protein</topology>
        <orientation evidence="3">Cytoplasmic side</orientation>
    </subcellularLocation>
    <subcellularLocation>
        <location evidence="2">Cytoplasm</location>
        <location evidence="2">Cytoskeleton</location>
        <location evidence="2">Actin patch</location>
    </subcellularLocation>
    <subcellularLocation>
        <location evidence="1">Endosome membrane</location>
        <topology evidence="1">Peripheral membrane protein</topology>
        <orientation evidence="1">Cytoplasmic side</orientation>
    </subcellularLocation>
</comment>
<feature type="compositionally biased region" description="Low complexity" evidence="12">
    <location>
        <begin position="1229"/>
        <end position="1245"/>
    </location>
</feature>
<dbReference type="Pfam" id="PF12763">
    <property type="entry name" value="EH"/>
    <property type="match status" value="3"/>
</dbReference>
<dbReference type="Proteomes" id="UP000504638">
    <property type="component" value="Unplaced"/>
</dbReference>
<evidence type="ECO:0008006" key="19">
    <source>
        <dbReference type="Google" id="ProtNLM"/>
    </source>
</evidence>
<dbReference type="OrthoDB" id="524326at2759"/>
<dbReference type="GO" id="GO:0010008">
    <property type="term" value="C:endosome membrane"/>
    <property type="evidence" value="ECO:0007669"/>
    <property type="project" value="UniProtKB-SubCell"/>
</dbReference>
<feature type="compositionally biased region" description="Basic and acidic residues" evidence="12">
    <location>
        <begin position="662"/>
        <end position="672"/>
    </location>
</feature>
<evidence type="ECO:0000313" key="18">
    <source>
        <dbReference type="RefSeq" id="XP_033536213.1"/>
    </source>
</evidence>
<proteinExistence type="predicted"/>
<evidence type="ECO:0000256" key="1">
    <source>
        <dbReference type="ARBA" id="ARBA00004125"/>
    </source>
</evidence>
<sequence>MADPNSPELAHLRLTAEEKRFFAQLFNQADPDTLGIVTGDVAVKFFQRTKLASDVLGRIWQVADQENRGFLDFSGFCQSLRLIAHYQEGQLEPTTELARRPGPLAKFEGLNMPAAPTPPPPAAPIQAQSSGGPIRVPPLTSEKAMDYRALFQTTDQVNGLLGGTEARNIFEKARLPNDVLSRIWTLADTHERGALDETDFVISMHLVSSLKSRAMPALPVKLPPGLYEAASRRTPVPRQFSGQNAQRTSSPLTKYPPFAPPTAAPGEWLIDPHMKQRADELFNTMDPGRSGFLGGDVAAVYFKDSKLADEILAQIWDLSDIDHDGRLNRDEFAVALYLIRTQNQRSPPPLPAALPPNLVPPSMRNQAQIPPPPQPSSATPFDGFQPASSAPKLASEDLFGLDAFSGSAPAQTQQTTGESGTQSKTFDSDPFGSKPSSPSASQTFPSAARSQTQFKPFMPTSSFGQTLTSHSTGGSGAERPQAKSPQAVMDDLLGDNDPEVSKKLTPDTSELANMSNELRQLANKTKEVQSKKSATESDLSSTNTQKRDLQLRLSQFRSQYEQEVKVVKDLEDRLASSRNDAQKLQKEFAMLEGTYQDLQVQHRQSAEQLQSAQRENTSLRERIGQTNNEVAQLKPLIEKLRNEARHQKGMVSINKKQLATNEGEREKLKSEMNELNQAKQASRSAAADQTGSPVTSPAPSAASNQSMNPFFRKSPQQSFDKTTSPSTFTPTSPGGTAHDRFDNFFNTAFAPTGPSTSQPPQTSFASRTDSFPRSNAPNFAAAATSHQAGGSVVSSEADAPTPSTSPPLSSYQETNEPPPPPQSRQITSSELPLPSSIPRTDSFSSSVRVATPASRIGGADTPKNASSSSNVQGQEGSRGEASKPEHSGFPLPGGFPSTSSPLQADITGGSAGAFSDKSRSSARQTDRSDPFSSATRGGKVDFDAAFASFGTGSGKAPTGTSVNGASSSGGDASKKFKEEFPPIEDVGQDDDSDSNSEPAQGFEDSFTPASSQHQRKGSGLSGAGTGKSQSRPGTSATDTGDDFFKVSSQRPPVSQIPSSASTDLPTPNAQKGPPSYEQSVPARTGSNQFPPEFGGLLPSRQDPTSEPGSQATSPEKTFASPATSTSEKTAGQNLFATASGASSGPTQAPSAATLQPQPISQHRSQPSFGDDFDSGFDDLTDAKEGTDDKLDDDVDFISASRDADAFGDFNPTFDSPTASKTNTITSHQATPTGTAHGAGASTATTSDFEHMSQSFATSGSGGPSASKVSSPAIPMTSSSHDWDAIFSGLDSSNSIVDKPSNPAVENAKVGFISIEQEKDSQPPKLARALSAGSEHDDPILKRLTSMGFPRHEALATLEKYDYDLEKAAQELATSAAK</sequence>
<dbReference type="PANTHER" id="PTHR11216">
    <property type="entry name" value="EH DOMAIN"/>
    <property type="match status" value="1"/>
</dbReference>
<evidence type="ECO:0000256" key="7">
    <source>
        <dbReference type="ARBA" id="ARBA00022837"/>
    </source>
</evidence>
<name>A0A6G1G9C1_9PEZI</name>
<dbReference type="GeneID" id="54419670"/>
<dbReference type="PROSITE" id="PS50031">
    <property type="entry name" value="EH"/>
    <property type="match status" value="3"/>
</dbReference>
<feature type="domain" description="EH" evidence="14">
    <location>
        <begin position="18"/>
        <end position="108"/>
    </location>
</feature>
<evidence type="ECO:0000256" key="10">
    <source>
        <dbReference type="ARBA" id="ARBA00023212"/>
    </source>
</evidence>
<dbReference type="GO" id="GO:0006897">
    <property type="term" value="P:endocytosis"/>
    <property type="evidence" value="ECO:0007669"/>
    <property type="project" value="UniProtKB-KW"/>
</dbReference>
<feature type="domain" description="UBA" evidence="13">
    <location>
        <begin position="1334"/>
        <end position="1374"/>
    </location>
</feature>
<dbReference type="InterPro" id="IPR018247">
    <property type="entry name" value="EF_Hand_1_Ca_BS"/>
</dbReference>
<gene>
    <name evidence="16 18" type="ORF">P152DRAFT_456851</name>
</gene>
<dbReference type="PROSITE" id="PS50030">
    <property type="entry name" value="UBA"/>
    <property type="match status" value="1"/>
</dbReference>
<feature type="domain" description="EF-hand" evidence="15">
    <location>
        <begin position="307"/>
        <end position="342"/>
    </location>
</feature>
<dbReference type="SMART" id="SM00027">
    <property type="entry name" value="EH"/>
    <property type="match status" value="3"/>
</dbReference>
<feature type="compositionally biased region" description="Basic and acidic residues" evidence="12">
    <location>
        <begin position="877"/>
        <end position="886"/>
    </location>
</feature>
<feature type="compositionally biased region" description="Polar residues" evidence="12">
    <location>
        <begin position="1212"/>
        <end position="1228"/>
    </location>
</feature>
<keyword evidence="5" id="KW-0254">Endocytosis</keyword>
<evidence type="ECO:0000256" key="11">
    <source>
        <dbReference type="ARBA" id="ARBA00025194"/>
    </source>
</evidence>
<dbReference type="GO" id="GO:0005886">
    <property type="term" value="C:plasma membrane"/>
    <property type="evidence" value="ECO:0007669"/>
    <property type="project" value="UniProtKB-SubCell"/>
</dbReference>
<dbReference type="InterPro" id="IPR015940">
    <property type="entry name" value="UBA"/>
</dbReference>
<dbReference type="InterPro" id="IPR000261">
    <property type="entry name" value="EH_dom"/>
</dbReference>
<dbReference type="InterPro" id="IPR011992">
    <property type="entry name" value="EF-hand-dom_pair"/>
</dbReference>
<dbReference type="Gene3D" id="1.20.5.170">
    <property type="match status" value="1"/>
</dbReference>
<feature type="compositionally biased region" description="Polar residues" evidence="12">
    <location>
        <begin position="240"/>
        <end position="252"/>
    </location>
</feature>
<feature type="compositionally biased region" description="Polar residues" evidence="12">
    <location>
        <begin position="1101"/>
        <end position="1166"/>
    </location>
</feature>
<feature type="compositionally biased region" description="Polar residues" evidence="12">
    <location>
        <begin position="506"/>
        <end position="518"/>
    </location>
</feature>
<dbReference type="GO" id="GO:0030479">
    <property type="term" value="C:actin cortical patch"/>
    <property type="evidence" value="ECO:0007669"/>
    <property type="project" value="UniProtKB-SubCell"/>
</dbReference>
<keyword evidence="6" id="KW-0967">Endosome</keyword>
<evidence type="ECO:0000256" key="9">
    <source>
        <dbReference type="ARBA" id="ARBA00023203"/>
    </source>
</evidence>
<keyword evidence="17" id="KW-1185">Reference proteome</keyword>
<feature type="compositionally biased region" description="Acidic residues" evidence="12">
    <location>
        <begin position="1170"/>
        <end position="1179"/>
    </location>
</feature>
<feature type="region of interest" description="Disordered" evidence="12">
    <location>
        <begin position="1313"/>
        <end position="1336"/>
    </location>
</feature>
<evidence type="ECO:0000256" key="5">
    <source>
        <dbReference type="ARBA" id="ARBA00022583"/>
    </source>
</evidence>
<evidence type="ECO:0000256" key="4">
    <source>
        <dbReference type="ARBA" id="ARBA00011159"/>
    </source>
</evidence>
<keyword evidence="10" id="KW-0206">Cytoskeleton</keyword>
<reference evidence="16 18" key="1">
    <citation type="submission" date="2020-01" db="EMBL/GenBank/DDBJ databases">
        <authorList>
            <consortium name="DOE Joint Genome Institute"/>
            <person name="Haridas S."/>
            <person name="Albert R."/>
            <person name="Binder M."/>
            <person name="Bloem J."/>
            <person name="Labutti K."/>
            <person name="Salamov A."/>
            <person name="Andreopoulos B."/>
            <person name="Baker S.E."/>
            <person name="Barry K."/>
            <person name="Bills G."/>
            <person name="Bluhm B.H."/>
            <person name="Cannon C."/>
            <person name="Castanera R."/>
            <person name="Culley D.E."/>
            <person name="Daum C."/>
            <person name="Ezra D."/>
            <person name="Gonzalez J.B."/>
            <person name="Henrissat B."/>
            <person name="Kuo A."/>
            <person name="Liang C."/>
            <person name="Lipzen A."/>
            <person name="Lutzoni F."/>
            <person name="Magnuson J."/>
            <person name="Mondo S."/>
            <person name="Nolan M."/>
            <person name="Ohm R."/>
            <person name="Pangilinan J."/>
            <person name="Park H.-J."/>
            <person name="Ramirez L."/>
            <person name="Alfaro M."/>
            <person name="Sun H."/>
            <person name="Tritt A."/>
            <person name="Yoshinaga Y."/>
            <person name="Zwiers L.-H."/>
            <person name="Turgeon B.G."/>
            <person name="Goodwin S.B."/>
            <person name="Spatafora J.W."/>
            <person name="Crous P.W."/>
            <person name="Grigoriev I.V."/>
        </authorList>
    </citation>
    <scope>NUCLEOTIDE SEQUENCE</scope>
    <source>
        <strain evidence="16 18">CBS 781.70</strain>
    </source>
</reference>
<feature type="region of interest" description="Disordered" evidence="12">
    <location>
        <begin position="344"/>
        <end position="390"/>
    </location>
</feature>
<evidence type="ECO:0000313" key="16">
    <source>
        <dbReference type="EMBL" id="KAF1814582.1"/>
    </source>
</evidence>
<keyword evidence="8" id="KW-0175">Coiled coil</keyword>
<protein>
    <recommendedName>
        <fullName evidence="19">EF-hand</fullName>
    </recommendedName>
</protein>
<feature type="compositionally biased region" description="Pro residues" evidence="12">
    <location>
        <begin position="346"/>
        <end position="359"/>
    </location>
</feature>
<feature type="compositionally biased region" description="Low complexity" evidence="12">
    <location>
        <begin position="411"/>
        <end position="423"/>
    </location>
</feature>
<feature type="compositionally biased region" description="Low complexity" evidence="12">
    <location>
        <begin position="722"/>
        <end position="736"/>
    </location>
</feature>
<dbReference type="CDD" id="cd14270">
    <property type="entry name" value="UBA"/>
    <property type="match status" value="1"/>
</dbReference>
<dbReference type="InterPro" id="IPR009060">
    <property type="entry name" value="UBA-like_sf"/>
</dbReference>
<dbReference type="InterPro" id="IPR002048">
    <property type="entry name" value="EF_hand_dom"/>
</dbReference>
<organism evidence="16">
    <name type="scientific">Eremomyces bilateralis CBS 781.70</name>
    <dbReference type="NCBI Taxonomy" id="1392243"/>
    <lineage>
        <taxon>Eukaryota</taxon>
        <taxon>Fungi</taxon>
        <taxon>Dikarya</taxon>
        <taxon>Ascomycota</taxon>
        <taxon>Pezizomycotina</taxon>
        <taxon>Dothideomycetes</taxon>
        <taxon>Dothideomycetes incertae sedis</taxon>
        <taxon>Eremomycetales</taxon>
        <taxon>Eremomycetaceae</taxon>
        <taxon>Eremomyces</taxon>
    </lineage>
</organism>
<feature type="compositionally biased region" description="Basic and acidic residues" evidence="12">
    <location>
        <begin position="916"/>
        <end position="929"/>
    </location>
</feature>
<feature type="domain" description="EH" evidence="14">
    <location>
        <begin position="143"/>
        <end position="233"/>
    </location>
</feature>
<evidence type="ECO:0000259" key="13">
    <source>
        <dbReference type="PROSITE" id="PS50030"/>
    </source>
</evidence>
<accession>A0A6G1G9C1</accession>
<feature type="compositionally biased region" description="Polar residues" evidence="12">
    <location>
        <begin position="1026"/>
        <end position="1038"/>
    </location>
</feature>
<dbReference type="Gene3D" id="1.10.8.10">
    <property type="entry name" value="DNA helicase RuvA subunit, C-terminal domain"/>
    <property type="match status" value="1"/>
</dbReference>
<feature type="region of interest" description="Disordered" evidence="12">
    <location>
        <begin position="643"/>
        <end position="1276"/>
    </location>
</feature>
<feature type="compositionally biased region" description="Polar residues" evidence="12">
    <location>
        <begin position="784"/>
        <end position="794"/>
    </location>
</feature>
<evidence type="ECO:0000313" key="17">
    <source>
        <dbReference type="Proteomes" id="UP000504638"/>
    </source>
</evidence>
<feature type="compositionally biased region" description="Polar residues" evidence="12">
    <location>
        <begin position="863"/>
        <end position="875"/>
    </location>
</feature>
<evidence type="ECO:0000256" key="2">
    <source>
        <dbReference type="ARBA" id="ARBA00004134"/>
    </source>
</evidence>
<dbReference type="PROSITE" id="PS50222">
    <property type="entry name" value="EF_HAND_2"/>
    <property type="match status" value="1"/>
</dbReference>
<dbReference type="Gene3D" id="1.10.238.10">
    <property type="entry name" value="EF-hand"/>
    <property type="match status" value="3"/>
</dbReference>
<dbReference type="SUPFAM" id="SSF47473">
    <property type="entry name" value="EF-hand"/>
    <property type="match status" value="3"/>
</dbReference>